<protein>
    <submittedName>
        <fullName evidence="1">Uncharacterized protein</fullName>
    </submittedName>
</protein>
<name>A0A1N6A2X1_9ACTN</name>
<dbReference type="EMBL" id="FSQT01000002">
    <property type="protein sequence ID" value="SIN28401.1"/>
    <property type="molecule type" value="Genomic_DNA"/>
</dbReference>
<gene>
    <name evidence="1" type="ORF">SAMN04489832_4836</name>
</gene>
<dbReference type="AlphaFoldDB" id="A0A1N6A2X1"/>
<proteinExistence type="predicted"/>
<dbReference type="Proteomes" id="UP000185124">
    <property type="component" value="Unassembled WGS sequence"/>
</dbReference>
<reference evidence="2" key="1">
    <citation type="submission" date="2016-12" db="EMBL/GenBank/DDBJ databases">
        <authorList>
            <person name="Varghese N."/>
            <person name="Submissions S."/>
        </authorList>
    </citation>
    <scope>NUCLEOTIDE SEQUENCE [LARGE SCALE GENOMIC DNA]</scope>
    <source>
        <strain evidence="2">DSM 45599</strain>
    </source>
</reference>
<evidence type="ECO:0000313" key="1">
    <source>
        <dbReference type="EMBL" id="SIN28401.1"/>
    </source>
</evidence>
<dbReference type="OrthoDB" id="3531612at2"/>
<evidence type="ECO:0000313" key="2">
    <source>
        <dbReference type="Proteomes" id="UP000185124"/>
    </source>
</evidence>
<dbReference type="RefSeq" id="WP_074315713.1">
    <property type="nucleotide sequence ID" value="NZ_FSQT01000002.1"/>
</dbReference>
<keyword evidence="2" id="KW-1185">Reference proteome</keyword>
<organism evidence="1 2">
    <name type="scientific">Micromonospora cremea</name>
    <dbReference type="NCBI Taxonomy" id="709881"/>
    <lineage>
        <taxon>Bacteria</taxon>
        <taxon>Bacillati</taxon>
        <taxon>Actinomycetota</taxon>
        <taxon>Actinomycetes</taxon>
        <taxon>Micromonosporales</taxon>
        <taxon>Micromonosporaceae</taxon>
        <taxon>Micromonospora</taxon>
    </lineage>
</organism>
<sequence length="154" mass="16655">MNGSNLATLVRSYLDDDEVRLLPDDPDGEHRLNTWGYSILDGGADVVAVVAALEFVSCELRQRTAGSGTFYAWYDEQAGQLRCSLTSAPADRLPFRAPYRASTDAAEVVALVAADSTPGLVTWNELGTVERTAASLATEEELPPPFPVWVAPLR</sequence>
<accession>A0A1N6A2X1</accession>